<dbReference type="Proteomes" id="UP000692954">
    <property type="component" value="Unassembled WGS sequence"/>
</dbReference>
<gene>
    <name evidence="2" type="ORF">PSON_ATCC_30995.1.T0370314</name>
</gene>
<feature type="region of interest" description="Disordered" evidence="1">
    <location>
        <begin position="1"/>
        <end position="22"/>
    </location>
</feature>
<accession>A0A8S1MG23</accession>
<dbReference type="EMBL" id="CAJJDN010000037">
    <property type="protein sequence ID" value="CAD8078449.1"/>
    <property type="molecule type" value="Genomic_DNA"/>
</dbReference>
<evidence type="ECO:0000256" key="1">
    <source>
        <dbReference type="SAM" id="MobiDB-lite"/>
    </source>
</evidence>
<comment type="caution">
    <text evidence="2">The sequence shown here is derived from an EMBL/GenBank/DDBJ whole genome shotgun (WGS) entry which is preliminary data.</text>
</comment>
<organism evidence="2 3">
    <name type="scientific">Paramecium sonneborni</name>
    <dbReference type="NCBI Taxonomy" id="65129"/>
    <lineage>
        <taxon>Eukaryota</taxon>
        <taxon>Sar</taxon>
        <taxon>Alveolata</taxon>
        <taxon>Ciliophora</taxon>
        <taxon>Intramacronucleata</taxon>
        <taxon>Oligohymenophorea</taxon>
        <taxon>Peniculida</taxon>
        <taxon>Parameciidae</taxon>
        <taxon>Paramecium</taxon>
    </lineage>
</organism>
<keyword evidence="3" id="KW-1185">Reference proteome</keyword>
<evidence type="ECO:0000313" key="2">
    <source>
        <dbReference type="EMBL" id="CAD8078449.1"/>
    </source>
</evidence>
<feature type="compositionally biased region" description="Polar residues" evidence="1">
    <location>
        <begin position="1"/>
        <end position="19"/>
    </location>
</feature>
<reference evidence="2" key="1">
    <citation type="submission" date="2021-01" db="EMBL/GenBank/DDBJ databases">
        <authorList>
            <consortium name="Genoscope - CEA"/>
            <person name="William W."/>
        </authorList>
    </citation>
    <scope>NUCLEOTIDE SEQUENCE</scope>
</reference>
<evidence type="ECO:0000313" key="3">
    <source>
        <dbReference type="Proteomes" id="UP000692954"/>
    </source>
</evidence>
<dbReference type="AlphaFoldDB" id="A0A8S1MG23"/>
<name>A0A8S1MG23_9CILI</name>
<protein>
    <submittedName>
        <fullName evidence="2">Uncharacterized protein</fullName>
    </submittedName>
</protein>
<sequence>MKSLSASKYNNHSNNTFNTPDKKQTKIKHTIYYEVKW</sequence>
<proteinExistence type="predicted"/>